<feature type="domain" description="KA1" evidence="9">
    <location>
        <begin position="82"/>
        <end position="131"/>
    </location>
</feature>
<keyword evidence="2" id="KW-0723">Serine/threonine-protein kinase</keyword>
<dbReference type="AlphaFoldDB" id="A0A1A9WW35"/>
<dbReference type="SUPFAM" id="SSF103243">
    <property type="entry name" value="KA1-like"/>
    <property type="match status" value="1"/>
</dbReference>
<dbReference type="VEuPathDB" id="VectorBase:GBRI034616"/>
<comment type="catalytic activity">
    <reaction evidence="8">
        <text>L-seryl-[protein] + ATP = O-phospho-L-seryl-[protein] + ADP + H(+)</text>
        <dbReference type="Rhea" id="RHEA:17989"/>
        <dbReference type="Rhea" id="RHEA-COMP:9863"/>
        <dbReference type="Rhea" id="RHEA-COMP:11604"/>
        <dbReference type="ChEBI" id="CHEBI:15378"/>
        <dbReference type="ChEBI" id="CHEBI:29999"/>
        <dbReference type="ChEBI" id="CHEBI:30616"/>
        <dbReference type="ChEBI" id="CHEBI:83421"/>
        <dbReference type="ChEBI" id="CHEBI:456216"/>
        <dbReference type="EC" id="2.7.11.1"/>
    </reaction>
</comment>
<reference evidence="11" key="1">
    <citation type="submission" date="2014-03" db="EMBL/GenBank/DDBJ databases">
        <authorList>
            <person name="Aksoy S."/>
            <person name="Warren W."/>
            <person name="Wilson R.K."/>
        </authorList>
    </citation>
    <scope>NUCLEOTIDE SEQUENCE [LARGE SCALE GENOMIC DNA]</scope>
    <source>
        <strain evidence="11">IAEA</strain>
    </source>
</reference>
<keyword evidence="5" id="KW-0418">Kinase</keyword>
<evidence type="ECO:0000256" key="6">
    <source>
        <dbReference type="ARBA" id="ARBA00022840"/>
    </source>
</evidence>
<proteinExistence type="predicted"/>
<keyword evidence="6" id="KW-0067">ATP-binding</keyword>
<dbReference type="PROSITE" id="PS50032">
    <property type="entry name" value="KA1"/>
    <property type="match status" value="1"/>
</dbReference>
<dbReference type="InterPro" id="IPR028375">
    <property type="entry name" value="KA1/Ssp2_C"/>
</dbReference>
<dbReference type="GO" id="GO:0005524">
    <property type="term" value="F:ATP binding"/>
    <property type="evidence" value="ECO:0007669"/>
    <property type="project" value="UniProtKB-KW"/>
</dbReference>
<dbReference type="GO" id="GO:0004674">
    <property type="term" value="F:protein serine/threonine kinase activity"/>
    <property type="evidence" value="ECO:0007669"/>
    <property type="project" value="UniProtKB-KW"/>
</dbReference>
<evidence type="ECO:0000313" key="10">
    <source>
        <dbReference type="EnsemblMetazoa" id="GBRI034616-PA"/>
    </source>
</evidence>
<dbReference type="InterPro" id="IPR001772">
    <property type="entry name" value="KA1_dom"/>
</dbReference>
<sequence>MHNTPAIYINICCTFYIYALKRSNSNTEESAKPRVLRFTWSMKTTSPLMPDQIMQKIREVLDQNNCDYEQRERFVLWCVHGDPNTDSLVQWEIEVCKLPRLSLNGVRFKRISGNLLRNHMSGAQTKVRYSPLELLWELFEAKWWELVSGLIEQCSRGTDSIRPDFRYNLRANEYISEHLWLRPKKALVYLKTREQQQKI</sequence>
<evidence type="ECO:0000256" key="3">
    <source>
        <dbReference type="ARBA" id="ARBA00022679"/>
    </source>
</evidence>
<name>A0A1A9WW35_9MUSC</name>
<dbReference type="Gene3D" id="3.30.310.80">
    <property type="entry name" value="Kinase associated domain 1, KA1"/>
    <property type="match status" value="1"/>
</dbReference>
<keyword evidence="11" id="KW-1185">Reference proteome</keyword>
<accession>A0A1A9WW35</accession>
<dbReference type="EnsemblMetazoa" id="GBRI034616-RA">
    <property type="protein sequence ID" value="GBRI034616-PA"/>
    <property type="gene ID" value="GBRI034616"/>
</dbReference>
<dbReference type="EC" id="2.7.11.1" evidence="1"/>
<keyword evidence="3" id="KW-0808">Transferase</keyword>
<keyword evidence="4" id="KW-0547">Nucleotide-binding</keyword>
<reference evidence="10" key="2">
    <citation type="submission" date="2020-05" db="UniProtKB">
        <authorList>
            <consortium name="EnsemblMetazoa"/>
        </authorList>
    </citation>
    <scope>IDENTIFICATION</scope>
    <source>
        <strain evidence="10">IAEA</strain>
    </source>
</reference>
<protein>
    <recommendedName>
        <fullName evidence="1">non-specific serine/threonine protein kinase</fullName>
        <ecNumber evidence="1">2.7.11.1</ecNumber>
    </recommendedName>
</protein>
<evidence type="ECO:0000256" key="2">
    <source>
        <dbReference type="ARBA" id="ARBA00022527"/>
    </source>
</evidence>
<evidence type="ECO:0000256" key="5">
    <source>
        <dbReference type="ARBA" id="ARBA00022777"/>
    </source>
</evidence>
<evidence type="ECO:0000256" key="8">
    <source>
        <dbReference type="ARBA" id="ARBA00048679"/>
    </source>
</evidence>
<comment type="catalytic activity">
    <reaction evidence="7">
        <text>L-threonyl-[protein] + ATP = O-phospho-L-threonyl-[protein] + ADP + H(+)</text>
        <dbReference type="Rhea" id="RHEA:46608"/>
        <dbReference type="Rhea" id="RHEA-COMP:11060"/>
        <dbReference type="Rhea" id="RHEA-COMP:11605"/>
        <dbReference type="ChEBI" id="CHEBI:15378"/>
        <dbReference type="ChEBI" id="CHEBI:30013"/>
        <dbReference type="ChEBI" id="CHEBI:30616"/>
        <dbReference type="ChEBI" id="CHEBI:61977"/>
        <dbReference type="ChEBI" id="CHEBI:456216"/>
        <dbReference type="EC" id="2.7.11.1"/>
    </reaction>
</comment>
<dbReference type="Pfam" id="PF02149">
    <property type="entry name" value="KA1"/>
    <property type="match status" value="1"/>
</dbReference>
<evidence type="ECO:0000256" key="4">
    <source>
        <dbReference type="ARBA" id="ARBA00022741"/>
    </source>
</evidence>
<evidence type="ECO:0000256" key="7">
    <source>
        <dbReference type="ARBA" id="ARBA00047899"/>
    </source>
</evidence>
<evidence type="ECO:0000259" key="9">
    <source>
        <dbReference type="PROSITE" id="PS50032"/>
    </source>
</evidence>
<evidence type="ECO:0000256" key="1">
    <source>
        <dbReference type="ARBA" id="ARBA00012513"/>
    </source>
</evidence>
<organism evidence="10 11">
    <name type="scientific">Glossina brevipalpis</name>
    <dbReference type="NCBI Taxonomy" id="37001"/>
    <lineage>
        <taxon>Eukaryota</taxon>
        <taxon>Metazoa</taxon>
        <taxon>Ecdysozoa</taxon>
        <taxon>Arthropoda</taxon>
        <taxon>Hexapoda</taxon>
        <taxon>Insecta</taxon>
        <taxon>Pterygota</taxon>
        <taxon>Neoptera</taxon>
        <taxon>Endopterygota</taxon>
        <taxon>Diptera</taxon>
        <taxon>Brachycera</taxon>
        <taxon>Muscomorpha</taxon>
        <taxon>Hippoboscoidea</taxon>
        <taxon>Glossinidae</taxon>
        <taxon>Glossina</taxon>
    </lineage>
</organism>
<dbReference type="Proteomes" id="UP000091820">
    <property type="component" value="Unassembled WGS sequence"/>
</dbReference>
<dbReference type="STRING" id="37001.A0A1A9WW35"/>
<dbReference type="FunFam" id="3.30.310.80:FF:000001">
    <property type="entry name" value="Non-specific serine/threonine protein kinase"/>
    <property type="match status" value="1"/>
</dbReference>
<evidence type="ECO:0000313" key="11">
    <source>
        <dbReference type="Proteomes" id="UP000091820"/>
    </source>
</evidence>